<dbReference type="Gene3D" id="3.80.10.10">
    <property type="entry name" value="Ribonuclease Inhibitor"/>
    <property type="match status" value="1"/>
</dbReference>
<organism evidence="2 3">
    <name type="scientific">Rhodonia placenta</name>
    <dbReference type="NCBI Taxonomy" id="104341"/>
    <lineage>
        <taxon>Eukaryota</taxon>
        <taxon>Fungi</taxon>
        <taxon>Dikarya</taxon>
        <taxon>Basidiomycota</taxon>
        <taxon>Agaricomycotina</taxon>
        <taxon>Agaricomycetes</taxon>
        <taxon>Polyporales</taxon>
        <taxon>Adustoporiaceae</taxon>
        <taxon>Rhodonia</taxon>
    </lineage>
</organism>
<name>A0A8H7U1V5_9APHY</name>
<feature type="region of interest" description="Disordered" evidence="1">
    <location>
        <begin position="603"/>
        <end position="629"/>
    </location>
</feature>
<evidence type="ECO:0008006" key="4">
    <source>
        <dbReference type="Google" id="ProtNLM"/>
    </source>
</evidence>
<dbReference type="EMBL" id="JADOXO010000116">
    <property type="protein sequence ID" value="KAF9812977.1"/>
    <property type="molecule type" value="Genomic_DNA"/>
</dbReference>
<feature type="region of interest" description="Disordered" evidence="1">
    <location>
        <begin position="646"/>
        <end position="673"/>
    </location>
</feature>
<feature type="compositionally biased region" description="Basic and acidic residues" evidence="1">
    <location>
        <begin position="8"/>
        <end position="23"/>
    </location>
</feature>
<accession>A0A8H7U1V5</accession>
<comment type="caution">
    <text evidence="2">The sequence shown here is derived from an EMBL/GenBank/DDBJ whole genome shotgun (WGS) entry which is preliminary data.</text>
</comment>
<evidence type="ECO:0000313" key="3">
    <source>
        <dbReference type="Proteomes" id="UP000639403"/>
    </source>
</evidence>
<proteinExistence type="predicted"/>
<dbReference type="AlphaFoldDB" id="A0A8H7U1V5"/>
<evidence type="ECO:0000313" key="2">
    <source>
        <dbReference type="EMBL" id="KAF9812977.1"/>
    </source>
</evidence>
<evidence type="ECO:0000256" key="1">
    <source>
        <dbReference type="SAM" id="MobiDB-lite"/>
    </source>
</evidence>
<protein>
    <recommendedName>
        <fullName evidence="4">F-box domain-containing protein</fullName>
    </recommendedName>
</protein>
<feature type="compositionally biased region" description="Basic and acidic residues" evidence="1">
    <location>
        <begin position="609"/>
        <end position="629"/>
    </location>
</feature>
<reference evidence="2" key="2">
    <citation type="journal article" name="Front. Microbiol.">
        <title>Degradative Capacity of Two Strains of Rhodonia placenta: From Phenotype to Genotype.</title>
        <authorList>
            <person name="Kolle M."/>
            <person name="Horta M.A.C."/>
            <person name="Nowrousian M."/>
            <person name="Ohm R.A."/>
            <person name="Benz J.P."/>
            <person name="Pilgard A."/>
        </authorList>
    </citation>
    <scope>NUCLEOTIDE SEQUENCE</scope>
    <source>
        <strain evidence="2">FPRL280</strain>
    </source>
</reference>
<feature type="compositionally biased region" description="Basic and acidic residues" evidence="1">
    <location>
        <begin position="31"/>
        <end position="53"/>
    </location>
</feature>
<dbReference type="SUPFAM" id="SSF52047">
    <property type="entry name" value="RNI-like"/>
    <property type="match status" value="1"/>
</dbReference>
<dbReference type="InterPro" id="IPR032675">
    <property type="entry name" value="LRR_dom_sf"/>
</dbReference>
<feature type="region of interest" description="Disordered" evidence="1">
    <location>
        <begin position="1"/>
        <end position="53"/>
    </location>
</feature>
<gene>
    <name evidence="2" type="ORF">IEO21_05862</name>
</gene>
<reference evidence="2" key="1">
    <citation type="submission" date="2020-11" db="EMBL/GenBank/DDBJ databases">
        <authorList>
            <person name="Koelle M."/>
            <person name="Horta M.A.C."/>
            <person name="Nowrousian M."/>
            <person name="Ohm R.A."/>
            <person name="Benz P."/>
            <person name="Pilgard A."/>
        </authorList>
    </citation>
    <scope>NUCLEOTIDE SEQUENCE</scope>
    <source>
        <strain evidence="2">FPRL280</strain>
    </source>
</reference>
<dbReference type="Proteomes" id="UP000639403">
    <property type="component" value="Unassembled WGS sequence"/>
</dbReference>
<sequence>MCPTHTDLGPRRAAQETQRRAAERSAWLGEDGGRGEGQSKRRHRQDLDSRSSRPDYRVKVADALTNIAGTVSHWRWIDLRAQLRKTKSHYIAKKRGPIQEWSRCNMIVVKAYAITARESAAPEKYDFKTGSRVVETGRSRNAKARKTSSSSSRIVLEQRCERRGARLSTGVAMPGPPAPGYSRAQAFELVPDDAGQRVSTDSTATGRPGHNEGLYHQMPMNQALQTELLSAHVLEEPGPSSVGRTPRLNEDVLTHIVSFPSTHDALNMSLTSHDIYTIAKRHALSVVTMRGNAIVRICTYMLDDIPGRLHWVRELQVCFHTIAGDFVFTVGLSDTTARLLVSLLENAIHLKSLRIPYLVDTLRLTRPRIAPALSALHHLEILDLELGSAEFENERNAEVFAIQREMLREMRSRPVELSLWIPSFSDLSSIQHIQTIRRLTLSRLNSHNEEYPNHAQGSQLVLSWPTVSRLTLNCQLSMSQAVRAFPNLRELRVRYPSSGLTSTSSVCWPHMDYVKGSIALFEKWSFNCHVHHLIVTLMPYFGSADVVTLLNTIRQTSPRISARRYIDYFRCRPASSYATAGLFVEGLKGFILKDNIATGCSGNTTNSGKDCRRGEDDAIKGEGRDRRTKRVTERLRQWEMRLGHAPLPIARAQSPNPPPLLNECPRHHFQQTQ</sequence>